<dbReference type="GO" id="GO:0048598">
    <property type="term" value="P:embryonic morphogenesis"/>
    <property type="evidence" value="ECO:0007669"/>
    <property type="project" value="InterPro"/>
</dbReference>
<dbReference type="InterPro" id="IPR024887">
    <property type="entry name" value="Ashwin"/>
</dbReference>
<dbReference type="EMBL" id="KC469894">
    <property type="protein sequence ID" value="AGC92725.1"/>
    <property type="molecule type" value="Genomic_DNA"/>
</dbReference>
<dbReference type="PANTHER" id="PTHR28359:SF1">
    <property type="entry name" value="ASHWIN"/>
    <property type="match status" value="1"/>
</dbReference>
<comment type="similarity">
    <text evidence="2">Belongs to the ashwin family.</text>
</comment>
<dbReference type="GO" id="GO:0005634">
    <property type="term" value="C:nucleus"/>
    <property type="evidence" value="ECO:0007669"/>
    <property type="project" value="UniProtKB-SubCell"/>
</dbReference>
<evidence type="ECO:0000313" key="5">
    <source>
        <dbReference type="EMBL" id="AGC92725.1"/>
    </source>
</evidence>
<evidence type="ECO:0000256" key="2">
    <source>
        <dbReference type="ARBA" id="ARBA00007855"/>
    </source>
</evidence>
<proteinExistence type="inferred from homology"/>
<comment type="subcellular location">
    <subcellularLocation>
        <location evidence="1">Nucleus</location>
    </subcellularLocation>
</comment>
<keyword evidence="4" id="KW-0539">Nucleus</keyword>
<evidence type="ECO:0000256" key="3">
    <source>
        <dbReference type="ARBA" id="ARBA00015134"/>
    </source>
</evidence>
<protein>
    <recommendedName>
        <fullName evidence="3">Ashwin</fullName>
    </recommendedName>
</protein>
<reference evidence="5" key="1">
    <citation type="submission" date="2010-07" db="EMBL/GenBank/DDBJ databases">
        <authorList>
            <person name="Worley K.C."/>
        </authorList>
    </citation>
    <scope>NUCLEOTIDE SEQUENCE</scope>
</reference>
<dbReference type="GO" id="GO:0072669">
    <property type="term" value="C:tRNA-splicing ligase complex"/>
    <property type="evidence" value="ECO:0007669"/>
    <property type="project" value="InterPro"/>
</dbReference>
<dbReference type="AlphaFoldDB" id="L7X3Z0"/>
<reference evidence="5" key="2">
    <citation type="journal article" date="2013" name="Genome Res.">
        <title>Genomic architecture of adaptive color pattern divergence and convergence in Heliconius butterflies.</title>
        <authorList>
            <person name="Supple M.A."/>
            <person name="Hines H.M."/>
            <person name="Dasmahapatra K.K."/>
            <person name="Lewis J.J."/>
            <person name="Nielsen D.M."/>
            <person name="Lavoie C."/>
            <person name="Ray D.A."/>
            <person name="Salazar C."/>
            <person name="McMillan W.O."/>
            <person name="Counterman B.A."/>
        </authorList>
    </citation>
    <scope>NUCLEOTIDE SEQUENCE</scope>
</reference>
<organism evidence="5">
    <name type="scientific">Heliconius erato</name>
    <name type="common">Crimson patched longwing butterfly</name>
    <dbReference type="NCBI Taxonomy" id="33431"/>
    <lineage>
        <taxon>Eukaryota</taxon>
        <taxon>Metazoa</taxon>
        <taxon>Ecdysozoa</taxon>
        <taxon>Arthropoda</taxon>
        <taxon>Hexapoda</taxon>
        <taxon>Insecta</taxon>
        <taxon>Pterygota</taxon>
        <taxon>Neoptera</taxon>
        <taxon>Endopterygota</taxon>
        <taxon>Lepidoptera</taxon>
        <taxon>Glossata</taxon>
        <taxon>Ditrysia</taxon>
        <taxon>Papilionoidea</taxon>
        <taxon>Nymphalidae</taxon>
        <taxon>Heliconiinae</taxon>
        <taxon>Heliconiini</taxon>
        <taxon>Heliconius</taxon>
    </lineage>
</organism>
<accession>L7X3Z0</accession>
<sequence length="160" mass="18800">MAVPFEMLLHPELLSNEQLIQILQERHLRVENLQRMRRDELLDLFHQFCVPYGQRRYRDSGRGKVLNKTRNISPELVTTYNTFDNKSMIKINRKTLHSDSDRLKPPPDTLSGQMKRIKLENNLTSTDNISKNKRRMSVDAVTTDLGCTPIKKERKPITWP</sequence>
<dbReference type="PANTHER" id="PTHR28359">
    <property type="entry name" value="ASHWIN"/>
    <property type="match status" value="1"/>
</dbReference>
<evidence type="ECO:0000256" key="4">
    <source>
        <dbReference type="ARBA" id="ARBA00023242"/>
    </source>
</evidence>
<name>L7X3Z0_HELEA</name>
<evidence type="ECO:0000256" key="1">
    <source>
        <dbReference type="ARBA" id="ARBA00004123"/>
    </source>
</evidence>
<dbReference type="Pfam" id="PF15323">
    <property type="entry name" value="Ashwin"/>
    <property type="match status" value="1"/>
</dbReference>